<proteinExistence type="predicted"/>
<organism evidence="2">
    <name type="scientific">Prunus dulcis</name>
    <name type="common">Almond</name>
    <name type="synonym">Amygdalus dulcis</name>
    <dbReference type="NCBI Taxonomy" id="3755"/>
    <lineage>
        <taxon>Eukaryota</taxon>
        <taxon>Viridiplantae</taxon>
        <taxon>Streptophyta</taxon>
        <taxon>Embryophyta</taxon>
        <taxon>Tracheophyta</taxon>
        <taxon>Spermatophyta</taxon>
        <taxon>Magnoliopsida</taxon>
        <taxon>eudicotyledons</taxon>
        <taxon>Gunneridae</taxon>
        <taxon>Pentapetalae</taxon>
        <taxon>rosids</taxon>
        <taxon>fabids</taxon>
        <taxon>Rosales</taxon>
        <taxon>Rosaceae</taxon>
        <taxon>Amygdaloideae</taxon>
        <taxon>Amygdaleae</taxon>
        <taxon>Prunus</taxon>
    </lineage>
</organism>
<feature type="region of interest" description="Disordered" evidence="1">
    <location>
        <begin position="1"/>
        <end position="44"/>
    </location>
</feature>
<feature type="compositionally biased region" description="Polar residues" evidence="1">
    <location>
        <begin position="31"/>
        <end position="40"/>
    </location>
</feature>
<evidence type="ECO:0000313" key="2">
    <source>
        <dbReference type="EMBL" id="BBH07389.1"/>
    </source>
</evidence>
<dbReference type="AlphaFoldDB" id="A0A4Y1RSS1"/>
<evidence type="ECO:0000256" key="1">
    <source>
        <dbReference type="SAM" id="MobiDB-lite"/>
    </source>
</evidence>
<name>A0A4Y1RSS1_PRUDU</name>
<sequence length="172" mass="19176">MNTNGGDPIFSSRVLQQRMQSEEDPQASIMDESQPSTGKSSPGFEEQALHLQRRFKFRVGFLISLRFDSFSSSSSPPSVTMRRSRRPHLLSSQVFIVMISLSHSHLDLYGWLSLNLPVAVLFGQLAITIVLFGLTSQPIEHETSLQSMVFQLAAHPPFPASDKGWGKELGQM</sequence>
<reference evidence="2" key="1">
    <citation type="journal article" date="2019" name="Science">
        <title>Mutation of a bHLH transcription factor allowed almond domestication.</title>
        <authorList>
            <person name="Sanchez-Perez R."/>
            <person name="Pavan S."/>
            <person name="Mazzeo R."/>
            <person name="Moldovan C."/>
            <person name="Aiese Cigliano R."/>
            <person name="Del Cueto J."/>
            <person name="Ricciardi F."/>
            <person name="Lotti C."/>
            <person name="Ricciardi L."/>
            <person name="Dicenta F."/>
            <person name="Lopez-Marques R.L."/>
            <person name="Lindberg Moller B."/>
        </authorList>
    </citation>
    <scope>NUCLEOTIDE SEQUENCE</scope>
</reference>
<accession>A0A4Y1RSS1</accession>
<protein>
    <submittedName>
        <fullName evidence="2">Uncharacterized protein</fullName>
    </submittedName>
</protein>
<gene>
    <name evidence="2" type="ORF">Prudu_019314</name>
</gene>
<dbReference type="EMBL" id="AP019303">
    <property type="protein sequence ID" value="BBH07389.1"/>
    <property type="molecule type" value="Genomic_DNA"/>
</dbReference>